<accession>A0A1H2V213</accession>
<dbReference type="EMBL" id="BSRA01000006">
    <property type="protein sequence ID" value="GLV13648.1"/>
    <property type="molecule type" value="Genomic_DNA"/>
</dbReference>
<reference evidence="1" key="3">
    <citation type="submission" date="2023-02" db="EMBL/GenBank/DDBJ databases">
        <title>Proposal of a novel subspecies: Alicyclobacillus hesperidum subspecies aegle.</title>
        <authorList>
            <person name="Goto K."/>
            <person name="Fujii T."/>
            <person name="Yasui K."/>
            <person name="Mochida K."/>
            <person name="Kato-Tanaka Y."/>
            <person name="Morohoshi S."/>
            <person name="An S.Y."/>
            <person name="Kasai H."/>
            <person name="Yokota A."/>
        </authorList>
    </citation>
    <scope>NUCLEOTIDE SEQUENCE</scope>
    <source>
        <strain evidence="1">DSM 12766</strain>
    </source>
</reference>
<sequence length="174" mass="19863">MTKSEMALQIIRGVLIDMALRNRDRETFENATNADWRERIILGQQETQSSAIYHGIKNEMKEEGYGDQAIEDALRLLSRPTSLLAMHAIRSYLDGISSPSTRAVVQHFISQPTIISKLRLSYGPPSVYSSWFVIERDRVEYMGETVETCEELAEIAEHLDLVVIYLSRDSYSFA</sequence>
<name>A0A1H2V213_9BACL</name>
<dbReference type="RefSeq" id="WP_143027503.1">
    <property type="nucleotide sequence ID" value="NZ_BSRA01000006.1"/>
</dbReference>
<keyword evidence="3" id="KW-1185">Reference proteome</keyword>
<proteinExistence type="predicted"/>
<dbReference type="AlphaFoldDB" id="A0A1H2V213"/>
<evidence type="ECO:0000313" key="3">
    <source>
        <dbReference type="Proteomes" id="UP000182589"/>
    </source>
</evidence>
<dbReference type="EMBL" id="FNOJ01000009">
    <property type="protein sequence ID" value="SDW62337.1"/>
    <property type="molecule type" value="Genomic_DNA"/>
</dbReference>
<gene>
    <name evidence="1" type="ORF">Heshes_13320</name>
    <name evidence="2" type="ORF">SAMN04489725_109115</name>
</gene>
<organism evidence="2 3">
    <name type="scientific">Alicyclobacillus hesperidum</name>
    <dbReference type="NCBI Taxonomy" id="89784"/>
    <lineage>
        <taxon>Bacteria</taxon>
        <taxon>Bacillati</taxon>
        <taxon>Bacillota</taxon>
        <taxon>Bacilli</taxon>
        <taxon>Bacillales</taxon>
        <taxon>Alicyclobacillaceae</taxon>
        <taxon>Alicyclobacillus</taxon>
    </lineage>
</organism>
<dbReference type="Proteomes" id="UP001157137">
    <property type="component" value="Unassembled WGS sequence"/>
</dbReference>
<evidence type="ECO:0000313" key="2">
    <source>
        <dbReference type="EMBL" id="SDW62337.1"/>
    </source>
</evidence>
<protein>
    <submittedName>
        <fullName evidence="2">Uncharacterized protein</fullName>
    </submittedName>
</protein>
<dbReference type="Proteomes" id="UP000182589">
    <property type="component" value="Unassembled WGS sequence"/>
</dbReference>
<reference evidence="2" key="1">
    <citation type="submission" date="2016-10" db="EMBL/GenBank/DDBJ databases">
        <authorList>
            <person name="de Groot N.N."/>
        </authorList>
    </citation>
    <scope>NUCLEOTIDE SEQUENCE [LARGE SCALE GENOMIC DNA]</scope>
    <source>
        <strain evidence="2">DSM 12489</strain>
    </source>
</reference>
<dbReference type="STRING" id="89784.SAMN04489725_109115"/>
<reference evidence="3" key="2">
    <citation type="submission" date="2016-10" db="EMBL/GenBank/DDBJ databases">
        <authorList>
            <person name="Varghese N."/>
        </authorList>
    </citation>
    <scope>NUCLEOTIDE SEQUENCE [LARGE SCALE GENOMIC DNA]</scope>
    <source>
        <strain evidence="3">DSM 12489</strain>
    </source>
</reference>
<evidence type="ECO:0000313" key="1">
    <source>
        <dbReference type="EMBL" id="GLV13648.1"/>
    </source>
</evidence>